<keyword evidence="2 7" id="KW-0227">DNA damage</keyword>
<comment type="caution">
    <text evidence="9">The sequence shown here is derived from an EMBL/GenBank/DDBJ whole genome shotgun (WGS) entry which is preliminary data.</text>
</comment>
<evidence type="ECO:0000256" key="7">
    <source>
        <dbReference type="HAMAP-Rule" id="MF_00017"/>
    </source>
</evidence>
<dbReference type="EMBL" id="JBJUVG010000009">
    <property type="protein sequence ID" value="MFM9414053.1"/>
    <property type="molecule type" value="Genomic_DNA"/>
</dbReference>
<dbReference type="PANTHER" id="PTHR30446:SF0">
    <property type="entry name" value="RECOMBINATION PROTEIN RECR"/>
    <property type="match status" value="1"/>
</dbReference>
<feature type="zinc finger region" description="C4-type" evidence="7">
    <location>
        <begin position="58"/>
        <end position="73"/>
    </location>
</feature>
<accession>A0ABW9GZT0</accession>
<evidence type="ECO:0000256" key="5">
    <source>
        <dbReference type="ARBA" id="ARBA00023172"/>
    </source>
</evidence>
<keyword evidence="3 7" id="KW-0863">Zinc-finger</keyword>
<dbReference type="Gene3D" id="1.10.8.420">
    <property type="entry name" value="RecR Domain 1"/>
    <property type="match status" value="1"/>
</dbReference>
<dbReference type="CDD" id="cd01025">
    <property type="entry name" value="TOPRIM_recR"/>
    <property type="match status" value="1"/>
</dbReference>
<keyword evidence="10" id="KW-1185">Reference proteome</keyword>
<dbReference type="Pfam" id="PF13662">
    <property type="entry name" value="Toprim_4"/>
    <property type="match status" value="1"/>
</dbReference>
<evidence type="ECO:0000256" key="4">
    <source>
        <dbReference type="ARBA" id="ARBA00022833"/>
    </source>
</evidence>
<sequence length="199" mass="21492">MSKMNDALQELIDALARLPGIGRKSATRLAFHILDAPAAEAEALARSIRVAKRTIGHCPRCGNLTDSDLCRICANPDRATGELCVVEEVRDIAAIERTGAFKGRYHVLGGRLSPMDGIGPEDLRVDELKARVQDEAIQEVILATNPSVEGETTALFLIDELRPLGVRLTRIARGLPIGGDIKFADDMTLARALSGRVDV</sequence>
<protein>
    <recommendedName>
        <fullName evidence="7">Recombination protein RecR</fullName>
    </recommendedName>
</protein>
<proteinExistence type="inferred from homology"/>
<dbReference type="Pfam" id="PF21176">
    <property type="entry name" value="RecR_HhH"/>
    <property type="match status" value="1"/>
</dbReference>
<name>A0ABW9GZT0_9FIRM</name>
<dbReference type="NCBIfam" id="TIGR00615">
    <property type="entry name" value="recR"/>
    <property type="match status" value="1"/>
</dbReference>
<keyword evidence="4 7" id="KW-0862">Zinc</keyword>
<feature type="domain" description="Toprim" evidence="8">
    <location>
        <begin position="81"/>
        <end position="176"/>
    </location>
</feature>
<reference evidence="9 10" key="1">
    <citation type="journal article" date="2016" name="Int. J. Syst. Evol. Microbiol.">
        <title>Peptococcus simiae sp. nov., isolated from rhesus macaque faeces and emended description of the genus Peptococcus.</title>
        <authorList>
            <person name="Shkoporov A.N."/>
            <person name="Efimov B.A."/>
            <person name="Kondova I."/>
            <person name="Ouwerling B."/>
            <person name="Chaplin A.V."/>
            <person name="Shcherbakova V.A."/>
            <person name="Langermans J.A.M."/>
        </authorList>
    </citation>
    <scope>NUCLEOTIDE SEQUENCE [LARGE SCALE GENOMIC DNA]</scope>
    <source>
        <strain evidence="9 10">M108</strain>
    </source>
</reference>
<keyword evidence="6 7" id="KW-0234">DNA repair</keyword>
<evidence type="ECO:0000256" key="6">
    <source>
        <dbReference type="ARBA" id="ARBA00023204"/>
    </source>
</evidence>
<gene>
    <name evidence="7 9" type="primary">recR</name>
    <name evidence="9" type="ORF">ACKQTC_06710</name>
</gene>
<dbReference type="HAMAP" id="MF_00017">
    <property type="entry name" value="RecR"/>
    <property type="match status" value="1"/>
</dbReference>
<dbReference type="PROSITE" id="PS50880">
    <property type="entry name" value="TOPRIM"/>
    <property type="match status" value="1"/>
</dbReference>
<comment type="similarity">
    <text evidence="7">Belongs to the RecR family.</text>
</comment>
<evidence type="ECO:0000256" key="1">
    <source>
        <dbReference type="ARBA" id="ARBA00022723"/>
    </source>
</evidence>
<dbReference type="Gene3D" id="3.30.60.80">
    <property type="match status" value="1"/>
</dbReference>
<dbReference type="Gene3D" id="6.10.250.240">
    <property type="match status" value="1"/>
</dbReference>
<evidence type="ECO:0000259" key="8">
    <source>
        <dbReference type="PROSITE" id="PS50880"/>
    </source>
</evidence>
<dbReference type="Gene3D" id="3.40.1360.10">
    <property type="match status" value="1"/>
</dbReference>
<dbReference type="Proteomes" id="UP001631949">
    <property type="component" value="Unassembled WGS sequence"/>
</dbReference>
<dbReference type="Pfam" id="PF21175">
    <property type="entry name" value="RecR_C"/>
    <property type="match status" value="1"/>
</dbReference>
<dbReference type="InterPro" id="IPR000093">
    <property type="entry name" value="DNA_Rcmb_RecR"/>
</dbReference>
<keyword evidence="1 7" id="KW-0479">Metal-binding</keyword>
<dbReference type="Pfam" id="PF02132">
    <property type="entry name" value="RecR_ZnF"/>
    <property type="match status" value="1"/>
</dbReference>
<dbReference type="SMART" id="SM00493">
    <property type="entry name" value="TOPRIM"/>
    <property type="match status" value="1"/>
</dbReference>
<dbReference type="InterPro" id="IPR023627">
    <property type="entry name" value="Rcmb_RecR"/>
</dbReference>
<dbReference type="PANTHER" id="PTHR30446">
    <property type="entry name" value="RECOMBINATION PROTEIN RECR"/>
    <property type="match status" value="1"/>
</dbReference>
<organism evidence="9 10">
    <name type="scientific">Peptococcus simiae</name>
    <dbReference type="NCBI Taxonomy" id="1643805"/>
    <lineage>
        <taxon>Bacteria</taxon>
        <taxon>Bacillati</taxon>
        <taxon>Bacillota</taxon>
        <taxon>Clostridia</taxon>
        <taxon>Eubacteriales</taxon>
        <taxon>Peptococcaceae</taxon>
        <taxon>Peptococcus</taxon>
    </lineage>
</organism>
<dbReference type="InterPro" id="IPR015967">
    <property type="entry name" value="Rcmb_RecR_Znf"/>
</dbReference>
<dbReference type="InterPro" id="IPR034137">
    <property type="entry name" value="TOPRIM_RecR"/>
</dbReference>
<dbReference type="RefSeq" id="WP_408977668.1">
    <property type="nucleotide sequence ID" value="NZ_JBJUVG010000009.1"/>
</dbReference>
<evidence type="ECO:0000313" key="10">
    <source>
        <dbReference type="Proteomes" id="UP001631949"/>
    </source>
</evidence>
<comment type="function">
    <text evidence="7">May play a role in DNA repair. It seems to be involved in an RecBC-independent recombinational process of DNA repair. It may act with RecF and RecO.</text>
</comment>
<keyword evidence="5 7" id="KW-0233">DNA recombination</keyword>
<dbReference type="InterPro" id="IPR006171">
    <property type="entry name" value="TOPRIM_dom"/>
</dbReference>
<evidence type="ECO:0000313" key="9">
    <source>
        <dbReference type="EMBL" id="MFM9414053.1"/>
    </source>
</evidence>
<dbReference type="SUPFAM" id="SSF111304">
    <property type="entry name" value="Recombination protein RecR"/>
    <property type="match status" value="1"/>
</dbReference>
<evidence type="ECO:0000256" key="2">
    <source>
        <dbReference type="ARBA" id="ARBA00022763"/>
    </source>
</evidence>
<evidence type="ECO:0000256" key="3">
    <source>
        <dbReference type="ARBA" id="ARBA00022771"/>
    </source>
</evidence>